<name>A0A917J3A6_9BACT</name>
<dbReference type="SUPFAM" id="SSF52172">
    <property type="entry name" value="CheY-like"/>
    <property type="match status" value="1"/>
</dbReference>
<proteinExistence type="predicted"/>
<evidence type="ECO:0000259" key="3">
    <source>
        <dbReference type="PROSITE" id="PS50930"/>
    </source>
</evidence>
<keyword evidence="4" id="KW-0238">DNA-binding</keyword>
<dbReference type="InterPro" id="IPR011006">
    <property type="entry name" value="CheY-like_superfamily"/>
</dbReference>
<dbReference type="InterPro" id="IPR046947">
    <property type="entry name" value="LytR-like"/>
</dbReference>
<evidence type="ECO:0000256" key="1">
    <source>
        <dbReference type="PROSITE-ProRule" id="PRU00169"/>
    </source>
</evidence>
<protein>
    <submittedName>
        <fullName evidence="4">DNA-binding response regulator</fullName>
    </submittedName>
</protein>
<reference evidence="4" key="2">
    <citation type="submission" date="2020-09" db="EMBL/GenBank/DDBJ databases">
        <authorList>
            <person name="Sun Q."/>
            <person name="Zhou Y."/>
        </authorList>
    </citation>
    <scope>NUCLEOTIDE SEQUENCE</scope>
    <source>
        <strain evidence="4">CGMCC 1.15290</strain>
    </source>
</reference>
<sequence length="270" mass="31173">MRIDGSGYPDRSFISNIENNIHRIISLQKDNSMINSVIIDDEPLAAGLIRDYIEKVPFLKLKATFSNALEAIQYIEQEEVDLLFLDIRMPGITGIDLLKNLKKRPAAIFTTAYQEYAIEGYSLNVVDYLLKPISFTRFVSAATRAQEHINMVKSCRPQFQTVSQQEFIFIKTEYKIVKVDLSDILYIEGLKDYSKIYLKDNSKPIFTLQNLKSFESKLPNDRFIRIHRSYIVSINKINVICKNRVMIAQTDIPVSIGFKNNLQEIVFRNS</sequence>
<dbReference type="GO" id="GO:0000156">
    <property type="term" value="F:phosphorelay response regulator activity"/>
    <property type="evidence" value="ECO:0007669"/>
    <property type="project" value="InterPro"/>
</dbReference>
<feature type="modified residue" description="4-aspartylphosphate" evidence="1">
    <location>
        <position position="86"/>
    </location>
</feature>
<dbReference type="AlphaFoldDB" id="A0A917J3A6"/>
<dbReference type="PROSITE" id="PS50110">
    <property type="entry name" value="RESPONSE_REGULATORY"/>
    <property type="match status" value="1"/>
</dbReference>
<dbReference type="SMART" id="SM00850">
    <property type="entry name" value="LytTR"/>
    <property type="match status" value="1"/>
</dbReference>
<evidence type="ECO:0000313" key="4">
    <source>
        <dbReference type="EMBL" id="GGH81303.1"/>
    </source>
</evidence>
<evidence type="ECO:0000313" key="5">
    <source>
        <dbReference type="Proteomes" id="UP000627292"/>
    </source>
</evidence>
<keyword evidence="1" id="KW-0597">Phosphoprotein</keyword>
<dbReference type="Pfam" id="PF00072">
    <property type="entry name" value="Response_reg"/>
    <property type="match status" value="1"/>
</dbReference>
<feature type="domain" description="Response regulatory" evidence="2">
    <location>
        <begin position="35"/>
        <end position="146"/>
    </location>
</feature>
<gene>
    <name evidence="4" type="ORF">GCM10011379_53490</name>
</gene>
<keyword evidence="5" id="KW-1185">Reference proteome</keyword>
<dbReference type="PANTHER" id="PTHR37299:SF1">
    <property type="entry name" value="STAGE 0 SPORULATION PROTEIN A HOMOLOG"/>
    <property type="match status" value="1"/>
</dbReference>
<dbReference type="PANTHER" id="PTHR37299">
    <property type="entry name" value="TRANSCRIPTIONAL REGULATOR-RELATED"/>
    <property type="match status" value="1"/>
</dbReference>
<accession>A0A917J3A6</accession>
<reference evidence="4" key="1">
    <citation type="journal article" date="2014" name="Int. J. Syst. Evol. Microbiol.">
        <title>Complete genome sequence of Corynebacterium casei LMG S-19264T (=DSM 44701T), isolated from a smear-ripened cheese.</title>
        <authorList>
            <consortium name="US DOE Joint Genome Institute (JGI-PGF)"/>
            <person name="Walter F."/>
            <person name="Albersmeier A."/>
            <person name="Kalinowski J."/>
            <person name="Ruckert C."/>
        </authorList>
    </citation>
    <scope>NUCLEOTIDE SEQUENCE</scope>
    <source>
        <strain evidence="4">CGMCC 1.15290</strain>
    </source>
</reference>
<dbReference type="GO" id="GO:0003677">
    <property type="term" value="F:DNA binding"/>
    <property type="evidence" value="ECO:0007669"/>
    <property type="project" value="UniProtKB-KW"/>
</dbReference>
<dbReference type="Gene3D" id="3.40.50.2300">
    <property type="match status" value="1"/>
</dbReference>
<dbReference type="Proteomes" id="UP000627292">
    <property type="component" value="Unassembled WGS sequence"/>
</dbReference>
<feature type="domain" description="HTH LytTR-type" evidence="3">
    <location>
        <begin position="168"/>
        <end position="237"/>
    </location>
</feature>
<dbReference type="InterPro" id="IPR001789">
    <property type="entry name" value="Sig_transdc_resp-reg_receiver"/>
</dbReference>
<dbReference type="InterPro" id="IPR007492">
    <property type="entry name" value="LytTR_DNA-bd_dom"/>
</dbReference>
<comment type="caution">
    <text evidence="4">The sequence shown here is derived from an EMBL/GenBank/DDBJ whole genome shotgun (WGS) entry which is preliminary data.</text>
</comment>
<evidence type="ECO:0000259" key="2">
    <source>
        <dbReference type="PROSITE" id="PS50110"/>
    </source>
</evidence>
<organism evidence="4 5">
    <name type="scientific">Filimonas zeae</name>
    <dbReference type="NCBI Taxonomy" id="1737353"/>
    <lineage>
        <taxon>Bacteria</taxon>
        <taxon>Pseudomonadati</taxon>
        <taxon>Bacteroidota</taxon>
        <taxon>Chitinophagia</taxon>
        <taxon>Chitinophagales</taxon>
        <taxon>Chitinophagaceae</taxon>
        <taxon>Filimonas</taxon>
    </lineage>
</organism>
<dbReference type="SMART" id="SM00448">
    <property type="entry name" value="REC"/>
    <property type="match status" value="1"/>
</dbReference>
<dbReference type="EMBL" id="BMIB01000006">
    <property type="protein sequence ID" value="GGH81303.1"/>
    <property type="molecule type" value="Genomic_DNA"/>
</dbReference>
<dbReference type="Gene3D" id="2.40.50.1020">
    <property type="entry name" value="LytTr DNA-binding domain"/>
    <property type="match status" value="1"/>
</dbReference>
<dbReference type="PROSITE" id="PS50930">
    <property type="entry name" value="HTH_LYTTR"/>
    <property type="match status" value="1"/>
</dbReference>
<dbReference type="Pfam" id="PF04397">
    <property type="entry name" value="LytTR"/>
    <property type="match status" value="1"/>
</dbReference>